<dbReference type="Gene3D" id="1.20.120.530">
    <property type="entry name" value="GntR ligand-binding domain-like"/>
    <property type="match status" value="1"/>
</dbReference>
<dbReference type="PROSITE" id="PS50949">
    <property type="entry name" value="HTH_GNTR"/>
    <property type="match status" value="1"/>
</dbReference>
<evidence type="ECO:0000256" key="3">
    <source>
        <dbReference type="ARBA" id="ARBA00023163"/>
    </source>
</evidence>
<sequence length="243" mass="26743">MTHELQPASPRPLRTRGRLSGHMYETIKTRLLQGAVPAGGRLSVEALRHEFGVSKQPVMEALRLLAGDGLVEIFPQIGCVVSTYSAQEASDFFLMFAGLEGAVAAVAASRCTPAALTELDSVSVRIRELSRNPDPRVQSQGYLTLNREFHESIHRMSGSRIISDTSRRMWDLSDFLINTGAETPLAFASVETRQDDHDGIRQALAARDPEAAKSEMERHILETVDLLHPRSLQAAGKEVTNLE</sequence>
<evidence type="ECO:0000313" key="5">
    <source>
        <dbReference type="EMBL" id="QWQ36925.1"/>
    </source>
</evidence>
<dbReference type="SMART" id="SM00345">
    <property type="entry name" value="HTH_GNTR"/>
    <property type="match status" value="1"/>
</dbReference>
<gene>
    <name evidence="5" type="ORF">KG104_03765</name>
</gene>
<keyword evidence="6" id="KW-1185">Reference proteome</keyword>
<accession>A0A975S6W4</accession>
<organism evidence="5 6">
    <name type="scientific">Arthrobacter sunyaminii</name>
    <dbReference type="NCBI Taxonomy" id="2816859"/>
    <lineage>
        <taxon>Bacteria</taxon>
        <taxon>Bacillati</taxon>
        <taxon>Actinomycetota</taxon>
        <taxon>Actinomycetes</taxon>
        <taxon>Micrococcales</taxon>
        <taxon>Micrococcaceae</taxon>
        <taxon>Arthrobacter</taxon>
    </lineage>
</organism>
<dbReference type="Proteomes" id="UP000680588">
    <property type="component" value="Chromosome"/>
</dbReference>
<keyword evidence="1" id="KW-0805">Transcription regulation</keyword>
<dbReference type="GO" id="GO:0003700">
    <property type="term" value="F:DNA-binding transcription factor activity"/>
    <property type="evidence" value="ECO:0007669"/>
    <property type="project" value="InterPro"/>
</dbReference>
<dbReference type="InterPro" id="IPR008920">
    <property type="entry name" value="TF_FadR/GntR_C"/>
</dbReference>
<feature type="domain" description="HTH gntR-type" evidence="4">
    <location>
        <begin position="17"/>
        <end position="84"/>
    </location>
</feature>
<protein>
    <submittedName>
        <fullName evidence="5">GntR family transcriptional regulator</fullName>
    </submittedName>
</protein>
<dbReference type="SUPFAM" id="SSF48008">
    <property type="entry name" value="GntR ligand-binding domain-like"/>
    <property type="match status" value="1"/>
</dbReference>
<dbReference type="Pfam" id="PF00392">
    <property type="entry name" value="GntR"/>
    <property type="match status" value="1"/>
</dbReference>
<dbReference type="SUPFAM" id="SSF46785">
    <property type="entry name" value="Winged helix' DNA-binding domain"/>
    <property type="match status" value="1"/>
</dbReference>
<evidence type="ECO:0000259" key="4">
    <source>
        <dbReference type="PROSITE" id="PS50949"/>
    </source>
</evidence>
<evidence type="ECO:0000256" key="2">
    <source>
        <dbReference type="ARBA" id="ARBA00023125"/>
    </source>
</evidence>
<dbReference type="InterPro" id="IPR036388">
    <property type="entry name" value="WH-like_DNA-bd_sf"/>
</dbReference>
<keyword evidence="3" id="KW-0804">Transcription</keyword>
<dbReference type="Pfam" id="PF07729">
    <property type="entry name" value="FCD"/>
    <property type="match status" value="1"/>
</dbReference>
<reference evidence="5" key="1">
    <citation type="submission" date="2021-06" db="EMBL/GenBank/DDBJ databases">
        <title>Novel species in genus Arthrobacter.</title>
        <authorList>
            <person name="Zhang G."/>
        </authorList>
    </citation>
    <scope>NUCLEOTIDE SEQUENCE</scope>
    <source>
        <strain evidence="5">Zg-ZUI122</strain>
    </source>
</reference>
<dbReference type="KEGG" id="asun:KG104_03765"/>
<dbReference type="GO" id="GO:0003677">
    <property type="term" value="F:DNA binding"/>
    <property type="evidence" value="ECO:0007669"/>
    <property type="project" value="UniProtKB-KW"/>
</dbReference>
<dbReference type="AlphaFoldDB" id="A0A975S6W4"/>
<dbReference type="InterPro" id="IPR036390">
    <property type="entry name" value="WH_DNA-bd_sf"/>
</dbReference>
<evidence type="ECO:0000313" key="6">
    <source>
        <dbReference type="Proteomes" id="UP000680588"/>
    </source>
</evidence>
<dbReference type="Gene3D" id="1.10.10.10">
    <property type="entry name" value="Winged helix-like DNA-binding domain superfamily/Winged helix DNA-binding domain"/>
    <property type="match status" value="1"/>
</dbReference>
<dbReference type="RefSeq" id="WP_207347323.1">
    <property type="nucleotide sequence ID" value="NZ_CP076456.1"/>
</dbReference>
<proteinExistence type="predicted"/>
<dbReference type="InterPro" id="IPR000524">
    <property type="entry name" value="Tscrpt_reg_HTH_GntR"/>
</dbReference>
<dbReference type="PANTHER" id="PTHR43537">
    <property type="entry name" value="TRANSCRIPTIONAL REGULATOR, GNTR FAMILY"/>
    <property type="match status" value="1"/>
</dbReference>
<evidence type="ECO:0000256" key="1">
    <source>
        <dbReference type="ARBA" id="ARBA00023015"/>
    </source>
</evidence>
<dbReference type="InterPro" id="IPR011711">
    <property type="entry name" value="GntR_C"/>
</dbReference>
<name>A0A975S6W4_9MICC</name>
<dbReference type="PANTHER" id="PTHR43537:SF5">
    <property type="entry name" value="UXU OPERON TRANSCRIPTIONAL REGULATOR"/>
    <property type="match status" value="1"/>
</dbReference>
<dbReference type="EMBL" id="CP076456">
    <property type="protein sequence ID" value="QWQ36925.1"/>
    <property type="molecule type" value="Genomic_DNA"/>
</dbReference>
<keyword evidence="2" id="KW-0238">DNA-binding</keyword>
<dbReference type="SMART" id="SM00895">
    <property type="entry name" value="FCD"/>
    <property type="match status" value="1"/>
</dbReference>